<evidence type="ECO:0000313" key="1">
    <source>
        <dbReference type="EMBL" id="MPN64093.1"/>
    </source>
</evidence>
<protein>
    <submittedName>
        <fullName evidence="1">Uncharacterized protein</fullName>
    </submittedName>
</protein>
<organism evidence="1">
    <name type="scientific">bioreactor metagenome</name>
    <dbReference type="NCBI Taxonomy" id="1076179"/>
    <lineage>
        <taxon>unclassified sequences</taxon>
        <taxon>metagenomes</taxon>
        <taxon>ecological metagenomes</taxon>
    </lineage>
</organism>
<proteinExistence type="predicted"/>
<dbReference type="EMBL" id="VSSQ01144503">
    <property type="protein sequence ID" value="MPN64093.1"/>
    <property type="molecule type" value="Genomic_DNA"/>
</dbReference>
<gene>
    <name evidence="1" type="ORF">SDC9_211864</name>
</gene>
<comment type="caution">
    <text evidence="1">The sequence shown here is derived from an EMBL/GenBank/DDBJ whole genome shotgun (WGS) entry which is preliminary data.</text>
</comment>
<sequence length="108" mass="11843">MQVGHAVPDFTHAGQGFVGEDQAQTLRTVASFPECCGVVLQDWGQQACITGKRFHHEGDFRRRSASLLHGLHDQLQDIRTGKALQLLGSDAGLLAPRLHKVFDWAGIL</sequence>
<dbReference type="AlphaFoldDB" id="A0A645JYB2"/>
<reference evidence="1" key="1">
    <citation type="submission" date="2019-08" db="EMBL/GenBank/DDBJ databases">
        <authorList>
            <person name="Kucharzyk K."/>
            <person name="Murdoch R.W."/>
            <person name="Higgins S."/>
            <person name="Loffler F."/>
        </authorList>
    </citation>
    <scope>NUCLEOTIDE SEQUENCE</scope>
</reference>
<accession>A0A645JYB2</accession>
<name>A0A645JYB2_9ZZZZ</name>